<comment type="subunit">
    <text evidence="3">Homodimer.</text>
</comment>
<reference evidence="8 9" key="1">
    <citation type="submission" date="2018-09" db="EMBL/GenBank/DDBJ databases">
        <title>Complete genome sequence of Euzebya sp. DY32-46 isolated from seawater of Pacific Ocean.</title>
        <authorList>
            <person name="Xu L."/>
            <person name="Wu Y.-H."/>
            <person name="Xu X.-W."/>
        </authorList>
    </citation>
    <scope>NUCLEOTIDE SEQUENCE [LARGE SCALE GENOMIC DNA]</scope>
    <source>
        <strain evidence="8 9">DY32-46</strain>
    </source>
</reference>
<protein>
    <submittedName>
        <fullName evidence="8">Aromatic-amino-acid aminotransferase</fullName>
    </submittedName>
</protein>
<dbReference type="InterPro" id="IPR004839">
    <property type="entry name" value="Aminotransferase_I/II_large"/>
</dbReference>
<dbReference type="InterPro" id="IPR015422">
    <property type="entry name" value="PyrdxlP-dep_Trfase_small"/>
</dbReference>
<keyword evidence="6" id="KW-0663">Pyridoxal phosphate</keyword>
<dbReference type="Proteomes" id="UP000264006">
    <property type="component" value="Chromosome"/>
</dbReference>
<comment type="cofactor">
    <cofactor evidence="1">
        <name>pyridoxal 5'-phosphate</name>
        <dbReference type="ChEBI" id="CHEBI:597326"/>
    </cofactor>
</comment>
<evidence type="ECO:0000259" key="7">
    <source>
        <dbReference type="Pfam" id="PF00155"/>
    </source>
</evidence>
<keyword evidence="5 8" id="KW-0808">Transferase</keyword>
<dbReference type="InterPro" id="IPR015421">
    <property type="entry name" value="PyrdxlP-dep_Trfase_major"/>
</dbReference>
<dbReference type="GO" id="GO:0030170">
    <property type="term" value="F:pyridoxal phosphate binding"/>
    <property type="evidence" value="ECO:0007669"/>
    <property type="project" value="InterPro"/>
</dbReference>
<accession>A0A346Y5L5</accession>
<dbReference type="PANTHER" id="PTHR42790">
    <property type="entry name" value="AMINOTRANSFERASE"/>
    <property type="match status" value="1"/>
</dbReference>
<gene>
    <name evidence="8" type="ORF">DVS28_a5106</name>
</gene>
<comment type="similarity">
    <text evidence="2">Belongs to the class-I pyridoxal-phosphate-dependent aminotransferase family.</text>
</comment>
<dbReference type="Pfam" id="PF00155">
    <property type="entry name" value="Aminotran_1_2"/>
    <property type="match status" value="1"/>
</dbReference>
<dbReference type="KEGG" id="euz:DVS28_a5106"/>
<dbReference type="InterPro" id="IPR015424">
    <property type="entry name" value="PyrdxlP-dep_Trfase"/>
</dbReference>
<dbReference type="PANTHER" id="PTHR42790:SF19">
    <property type="entry name" value="KYNURENINE_ALPHA-AMINOADIPATE AMINOTRANSFERASE, MITOCHONDRIAL"/>
    <property type="match status" value="1"/>
</dbReference>
<dbReference type="EMBL" id="CP031165">
    <property type="protein sequence ID" value="AXV09762.1"/>
    <property type="molecule type" value="Genomic_DNA"/>
</dbReference>
<name>A0A346Y5L5_9ACTN</name>
<evidence type="ECO:0000256" key="3">
    <source>
        <dbReference type="ARBA" id="ARBA00011738"/>
    </source>
</evidence>
<evidence type="ECO:0000313" key="9">
    <source>
        <dbReference type="Proteomes" id="UP000264006"/>
    </source>
</evidence>
<dbReference type="GO" id="GO:1901605">
    <property type="term" value="P:alpha-amino acid metabolic process"/>
    <property type="evidence" value="ECO:0007669"/>
    <property type="project" value="TreeGrafter"/>
</dbReference>
<dbReference type="InterPro" id="IPR050859">
    <property type="entry name" value="Class-I_PLP-dep_aminotransf"/>
</dbReference>
<dbReference type="Gene3D" id="3.40.640.10">
    <property type="entry name" value="Type I PLP-dependent aspartate aminotransferase-like (Major domain)"/>
    <property type="match status" value="1"/>
</dbReference>
<evidence type="ECO:0000313" key="8">
    <source>
        <dbReference type="EMBL" id="AXV09762.1"/>
    </source>
</evidence>
<organism evidence="8 9">
    <name type="scientific">Euzebya pacifica</name>
    <dbReference type="NCBI Taxonomy" id="1608957"/>
    <lineage>
        <taxon>Bacteria</taxon>
        <taxon>Bacillati</taxon>
        <taxon>Actinomycetota</taxon>
        <taxon>Nitriliruptoria</taxon>
        <taxon>Euzebyales</taxon>
    </lineage>
</organism>
<evidence type="ECO:0000256" key="2">
    <source>
        <dbReference type="ARBA" id="ARBA00007441"/>
    </source>
</evidence>
<evidence type="ECO:0000256" key="5">
    <source>
        <dbReference type="ARBA" id="ARBA00022679"/>
    </source>
</evidence>
<dbReference type="AlphaFoldDB" id="A0A346Y5L5"/>
<evidence type="ECO:0000256" key="6">
    <source>
        <dbReference type="ARBA" id="ARBA00022898"/>
    </source>
</evidence>
<dbReference type="GO" id="GO:0008483">
    <property type="term" value="F:transaminase activity"/>
    <property type="evidence" value="ECO:0007669"/>
    <property type="project" value="UniProtKB-KW"/>
</dbReference>
<sequence length="415" mass="45433">MAAVDPHLKRYATRATGMKASEIRALFAVASRPEVVSLAGGMPDVSVLDFDEVAAVAAEVFARDGASALQYGGGQGSERLRESLTMVMAEEGIHARPDDLVVTTGGQQALDLLARLFIDPGDVVVAEGPSYVGALSAFQQYEPRVVHVGMDGDGMDPDALAETMQRLVDEGRPAKMIYTIPNHQNPAGVSLSLERRERIVEIAERFDVMVIEDNPYGMLDFKHERRTPLVSLAPERVIYLSSLSKMFSPGMRTGWVLAPRSVRDKLVQLKEASDLCQSNATQGIADAWLRTQPWTQHVRNFTELYRERCDAMLAEIESAFPASARVSPPTGGMFAWVRLPDEIDTGAMLPRAINARVAYVPGRGFYADGGGTHEMRLNFSYANETRIREGIRRLGKLIGDEMTLLEAFGRSGSGT</sequence>
<proteinExistence type="inferred from homology"/>
<evidence type="ECO:0000256" key="1">
    <source>
        <dbReference type="ARBA" id="ARBA00001933"/>
    </source>
</evidence>
<keyword evidence="9" id="KW-1185">Reference proteome</keyword>
<dbReference type="CDD" id="cd00609">
    <property type="entry name" value="AAT_like"/>
    <property type="match status" value="1"/>
</dbReference>
<feature type="domain" description="Aminotransferase class I/classII large" evidence="7">
    <location>
        <begin position="49"/>
        <end position="394"/>
    </location>
</feature>
<keyword evidence="4 8" id="KW-0032">Aminotransferase</keyword>
<evidence type="ECO:0000256" key="4">
    <source>
        <dbReference type="ARBA" id="ARBA00022576"/>
    </source>
</evidence>
<dbReference type="SUPFAM" id="SSF53383">
    <property type="entry name" value="PLP-dependent transferases"/>
    <property type="match status" value="1"/>
</dbReference>
<dbReference type="Gene3D" id="3.90.1150.10">
    <property type="entry name" value="Aspartate Aminotransferase, domain 1"/>
    <property type="match status" value="1"/>
</dbReference>
<dbReference type="RefSeq" id="WP_216826294.1">
    <property type="nucleotide sequence ID" value="NZ_CAXIBR010000202.1"/>
</dbReference>
<dbReference type="FunFam" id="3.40.640.10:FF:000053">
    <property type="entry name" value="Aminotransferase, class I"/>
    <property type="match status" value="1"/>
</dbReference>